<protein>
    <submittedName>
        <fullName evidence="1">Uncharacterized protein</fullName>
    </submittedName>
</protein>
<gene>
    <name evidence="1" type="ORF">HYALB_00006712</name>
</gene>
<evidence type="ECO:0000313" key="1">
    <source>
        <dbReference type="EMBL" id="CAG8974925.1"/>
    </source>
</evidence>
<organism evidence="1 2">
    <name type="scientific">Hymenoscyphus albidus</name>
    <dbReference type="NCBI Taxonomy" id="595503"/>
    <lineage>
        <taxon>Eukaryota</taxon>
        <taxon>Fungi</taxon>
        <taxon>Dikarya</taxon>
        <taxon>Ascomycota</taxon>
        <taxon>Pezizomycotina</taxon>
        <taxon>Leotiomycetes</taxon>
        <taxon>Helotiales</taxon>
        <taxon>Helotiaceae</taxon>
        <taxon>Hymenoscyphus</taxon>
    </lineage>
</organism>
<accession>A0A9N9Q0F9</accession>
<evidence type="ECO:0000313" key="2">
    <source>
        <dbReference type="Proteomes" id="UP000701801"/>
    </source>
</evidence>
<dbReference type="Proteomes" id="UP000701801">
    <property type="component" value="Unassembled WGS sequence"/>
</dbReference>
<proteinExistence type="predicted"/>
<comment type="caution">
    <text evidence="1">The sequence shown here is derived from an EMBL/GenBank/DDBJ whole genome shotgun (WGS) entry which is preliminary data.</text>
</comment>
<name>A0A9N9Q0F9_9HELO</name>
<dbReference type="EMBL" id="CAJVRM010000117">
    <property type="protein sequence ID" value="CAG8974925.1"/>
    <property type="molecule type" value="Genomic_DNA"/>
</dbReference>
<dbReference type="AlphaFoldDB" id="A0A9N9Q0F9"/>
<keyword evidence="2" id="KW-1185">Reference proteome</keyword>
<sequence length="439" mass="49305">MSSELSPVTHPLLFNAMQGPRVLDPIANNNGGINPIFDMIFPNGPHHHPERLPPPDWALPQHDRFPGPWQQDMPLPADREIDLFQFHRHRAAPPLGRPPFIAPLQGPNPRPAQLGFVEDPFGQPDQPLFLPAGGQAYVQQVPQPGLGQAYIQQPAPPPVHQEFMVHPVPHFNAPVQPIQQQPQVAQPPRRIGLFGNIPNIVSRPRHANGHVREQPQKRAVINYQPVPAPAPVPAHLPRGNGAHVFNRKKASVHFSNQNQNHNQNQNQNHSQNQNLNQHFPVQAPLPPEHHQQALIQSIERRYDDLTALHPPPRSHAEILQLRADREDFSGKMSDYMLLYPVGNRVYDVAAEAVRGLEVWVEMEGMGGYGDVKEQEGDVDVEMGEMNEVDEEGGIDGMAGGYEENGDEEEWNREVEEAAMEKWVGGIKEIVEEWVEDEDE</sequence>
<reference evidence="1" key="1">
    <citation type="submission" date="2021-07" db="EMBL/GenBank/DDBJ databases">
        <authorList>
            <person name="Durling M."/>
        </authorList>
    </citation>
    <scope>NUCLEOTIDE SEQUENCE</scope>
</reference>